<evidence type="ECO:0000313" key="4">
    <source>
        <dbReference type="Proteomes" id="UP000293902"/>
    </source>
</evidence>
<geneLocation type="plasmid" evidence="1 4">
    <name>unnamed1</name>
</geneLocation>
<evidence type="ECO:0000313" key="1">
    <source>
        <dbReference type="EMBL" id="QBH15731.1"/>
    </source>
</evidence>
<reference evidence="2 3" key="1">
    <citation type="submission" date="2018-06" db="EMBL/GenBank/DDBJ databases">
        <title>Complete Genome Sequence of Desulfobacter hydrogenophilus (DSM3380).</title>
        <authorList>
            <person name="Marietou A."/>
            <person name="Schreiber L."/>
            <person name="Marshall I."/>
            <person name="Jorgensen B."/>
        </authorList>
    </citation>
    <scope>NUCLEOTIDE SEQUENCE [LARGE SCALE GENOMIC DNA]</scope>
    <source>
        <strain evidence="2 3">DSM 3380</strain>
    </source>
</reference>
<name>A0A328F7Q8_9BACT</name>
<proteinExistence type="predicted"/>
<protein>
    <submittedName>
        <fullName evidence="2">Uncharacterized protein</fullName>
    </submittedName>
</protein>
<keyword evidence="4" id="KW-1185">Reference proteome</keyword>
<gene>
    <name evidence="2" type="ORF">DO021_17625</name>
    <name evidence="1" type="ORF">EYB58_22940</name>
</gene>
<dbReference type="Proteomes" id="UP000248798">
    <property type="component" value="Unassembled WGS sequence"/>
</dbReference>
<dbReference type="EMBL" id="CP036314">
    <property type="protein sequence ID" value="QBH15731.1"/>
    <property type="molecule type" value="Genomic_DNA"/>
</dbReference>
<dbReference type="Proteomes" id="UP000293902">
    <property type="component" value="Plasmid unnamed1"/>
</dbReference>
<dbReference type="AlphaFoldDB" id="A0A328F7Q8"/>
<dbReference type="RefSeq" id="WP_111959061.1">
    <property type="nucleotide sequence ID" value="NZ_CP036314.1"/>
</dbReference>
<dbReference type="GeneID" id="39462817"/>
<reference evidence="1 4" key="2">
    <citation type="submission" date="2019-02" db="EMBL/GenBank/DDBJ databases">
        <title>Complete genome sequence of Desulfobacter hydrogenophilus AcRS1.</title>
        <authorList>
            <person name="Marietou A."/>
            <person name="Lund M.B."/>
            <person name="Marshall I.P.G."/>
            <person name="Schreiber L."/>
            <person name="Jorgensen B."/>
        </authorList>
    </citation>
    <scope>NUCLEOTIDE SEQUENCE [LARGE SCALE GENOMIC DNA]</scope>
    <source>
        <strain evidence="1 4">AcRS1</strain>
        <plasmid evidence="1 4">unnamed1</plasmid>
    </source>
</reference>
<dbReference type="EMBL" id="QLNI01000040">
    <property type="protein sequence ID" value="RAM00694.1"/>
    <property type="molecule type" value="Genomic_DNA"/>
</dbReference>
<accession>A0A328F7Q8</accession>
<sequence length="185" mass="20647">MSLRNFHVNGNVTDEELLSRSSGFIETLVASFRQAAANGSFSFGPLTLKDPDLNRVHSVVTEIDSRRLFFACGDDEIPHYAMRSLYEVRNSIREHAKGVWANPSCELLVQEISHTLSEACTAAEKLGGEQVHMGSKEFEPFIDIIANMRLKVWALVAALKTKLGSVINPRNLPQEINVQVEKHDL</sequence>
<evidence type="ECO:0000313" key="3">
    <source>
        <dbReference type="Proteomes" id="UP000248798"/>
    </source>
</evidence>
<dbReference type="OrthoDB" id="7107900at2"/>
<evidence type="ECO:0000313" key="2">
    <source>
        <dbReference type="EMBL" id="RAM00694.1"/>
    </source>
</evidence>
<keyword evidence="1" id="KW-0614">Plasmid</keyword>
<organism evidence="2 3">
    <name type="scientific">Desulfobacter hydrogenophilus</name>
    <dbReference type="NCBI Taxonomy" id="2291"/>
    <lineage>
        <taxon>Bacteria</taxon>
        <taxon>Pseudomonadati</taxon>
        <taxon>Thermodesulfobacteriota</taxon>
        <taxon>Desulfobacteria</taxon>
        <taxon>Desulfobacterales</taxon>
        <taxon>Desulfobacteraceae</taxon>
        <taxon>Desulfobacter</taxon>
    </lineage>
</organism>